<keyword evidence="1" id="KW-0472">Membrane</keyword>
<feature type="non-terminal residue" evidence="3">
    <location>
        <position position="1"/>
    </location>
</feature>
<dbReference type="EMBL" id="LIHL02000016">
    <property type="protein sequence ID" value="KAF5443695.1"/>
    <property type="molecule type" value="Genomic_DNA"/>
</dbReference>
<evidence type="ECO:0000256" key="1">
    <source>
        <dbReference type="SAM" id="Phobius"/>
    </source>
</evidence>
<evidence type="ECO:0000256" key="2">
    <source>
        <dbReference type="SAM" id="SignalP"/>
    </source>
</evidence>
<dbReference type="AlphaFoldDB" id="A0A833X6Z2"/>
<feature type="transmembrane region" description="Helical" evidence="1">
    <location>
        <begin position="33"/>
        <end position="51"/>
    </location>
</feature>
<keyword evidence="1" id="KW-1133">Transmembrane helix</keyword>
<gene>
    <name evidence="3" type="ORF">F2P56_036231</name>
</gene>
<dbReference type="Gramene" id="Jr16_15460_p1">
    <property type="protein sequence ID" value="cds.Jr16_15460_p1"/>
    <property type="gene ID" value="Jr16_15460"/>
</dbReference>
<organism evidence="3 4">
    <name type="scientific">Juglans regia</name>
    <name type="common">English walnut</name>
    <dbReference type="NCBI Taxonomy" id="51240"/>
    <lineage>
        <taxon>Eukaryota</taxon>
        <taxon>Viridiplantae</taxon>
        <taxon>Streptophyta</taxon>
        <taxon>Embryophyta</taxon>
        <taxon>Tracheophyta</taxon>
        <taxon>Spermatophyta</taxon>
        <taxon>Magnoliopsida</taxon>
        <taxon>eudicotyledons</taxon>
        <taxon>Gunneridae</taxon>
        <taxon>Pentapetalae</taxon>
        <taxon>rosids</taxon>
        <taxon>fabids</taxon>
        <taxon>Fagales</taxon>
        <taxon>Juglandaceae</taxon>
        <taxon>Juglans</taxon>
    </lineage>
</organism>
<feature type="chain" id="PRO_5033032569" evidence="2">
    <location>
        <begin position="24"/>
        <end position="211"/>
    </location>
</feature>
<sequence length="211" mass="24579">ISPPFSFSLSVLILWTLTTHLHCYSQQQQQQPTFHFILFLLLLLFFLGYIMRTMIQSLQDRSFIPNMPTNQALPVSKVDSKEHGLRRRLSSLSLKIQPIASPATSWAFRRSKSLSSMGESAGSSVRKWWDWGWSWILSRKPIFAEDLEMNEEESKMLGSHSKGSWSHVFYKVRFEIRRLVGSERVGLPQTYRYDSYNYSKNFEDGISRTQG</sequence>
<proteinExistence type="predicted"/>
<comment type="caution">
    <text evidence="3">The sequence shown here is derived from an EMBL/GenBank/DDBJ whole genome shotgun (WGS) entry which is preliminary data.</text>
</comment>
<name>A0A833X6Z2_JUGRE</name>
<keyword evidence="2" id="KW-0732">Signal</keyword>
<accession>A0A833X6Z2</accession>
<evidence type="ECO:0000313" key="4">
    <source>
        <dbReference type="Proteomes" id="UP000619265"/>
    </source>
</evidence>
<evidence type="ECO:0000313" key="3">
    <source>
        <dbReference type="EMBL" id="KAF5443695.1"/>
    </source>
</evidence>
<reference evidence="3" key="1">
    <citation type="submission" date="2015-10" db="EMBL/GenBank/DDBJ databases">
        <authorList>
            <person name="Martinez-Garcia P.J."/>
            <person name="Crepeau M.W."/>
            <person name="Puiu D."/>
            <person name="Gonzalez-Ibeas D."/>
            <person name="Whalen J."/>
            <person name="Stevens K."/>
            <person name="Paul R."/>
            <person name="Butterfield T."/>
            <person name="Britton M."/>
            <person name="Reagan R."/>
            <person name="Chakraborty S."/>
            <person name="Walawage S.L."/>
            <person name="Vasquez-Gross H.A."/>
            <person name="Cardeno C."/>
            <person name="Famula R."/>
            <person name="Pratt K."/>
            <person name="Kuruganti S."/>
            <person name="Aradhya M.K."/>
            <person name="Leslie C.A."/>
            <person name="Dandekar A.M."/>
            <person name="Salzberg S.L."/>
            <person name="Wegrzyn J.L."/>
            <person name="Langley C.H."/>
            <person name="Neale D.B."/>
        </authorList>
    </citation>
    <scope>NUCLEOTIDE SEQUENCE</scope>
    <source>
        <tissue evidence="3">Leaves</tissue>
    </source>
</reference>
<keyword evidence="1" id="KW-0812">Transmembrane</keyword>
<protein>
    <submittedName>
        <fullName evidence="3">Uncharacterized protein</fullName>
    </submittedName>
</protein>
<dbReference type="PANTHER" id="PTHR35714:SF1">
    <property type="entry name" value="OS02G0715300 PROTEIN"/>
    <property type="match status" value="1"/>
</dbReference>
<feature type="signal peptide" evidence="2">
    <location>
        <begin position="1"/>
        <end position="23"/>
    </location>
</feature>
<reference evidence="3" key="2">
    <citation type="submission" date="2020-03" db="EMBL/GenBank/DDBJ databases">
        <title>Walnut 2.0.</title>
        <authorList>
            <person name="Marrano A."/>
            <person name="Britton M."/>
            <person name="Zimin A.V."/>
            <person name="Zaini P.A."/>
            <person name="Workman R."/>
            <person name="Puiu D."/>
            <person name="Bianco L."/>
            <person name="Allen B.J."/>
            <person name="Troggio M."/>
            <person name="Leslie C.A."/>
            <person name="Timp W."/>
            <person name="Dendekar A."/>
            <person name="Salzberg S.L."/>
            <person name="Neale D.B."/>
        </authorList>
    </citation>
    <scope>NUCLEOTIDE SEQUENCE</scope>
    <source>
        <tissue evidence="3">Leaves</tissue>
    </source>
</reference>
<dbReference type="PANTHER" id="PTHR35714">
    <property type="entry name" value="OS02G0715300 PROTEIN"/>
    <property type="match status" value="1"/>
</dbReference>
<dbReference type="Proteomes" id="UP000619265">
    <property type="component" value="Unassembled WGS sequence"/>
</dbReference>